<dbReference type="SUPFAM" id="SSF56112">
    <property type="entry name" value="Protein kinase-like (PK-like)"/>
    <property type="match status" value="1"/>
</dbReference>
<dbReference type="PROSITE" id="PS50011">
    <property type="entry name" value="PROTEIN_KINASE_DOM"/>
    <property type="match status" value="1"/>
</dbReference>
<dbReference type="InterPro" id="IPR011990">
    <property type="entry name" value="TPR-like_helical_dom_sf"/>
</dbReference>
<dbReference type="Pfam" id="PF07719">
    <property type="entry name" value="TPR_2"/>
    <property type="match status" value="1"/>
</dbReference>
<keyword evidence="2 3" id="KW-0802">TPR repeat</keyword>
<feature type="repeat" description="TPR" evidence="3">
    <location>
        <begin position="634"/>
        <end position="667"/>
    </location>
</feature>
<dbReference type="PANTHER" id="PTHR44943:SF8">
    <property type="entry name" value="TPR REPEAT-CONTAINING PROTEIN MJ0263"/>
    <property type="match status" value="1"/>
</dbReference>
<dbReference type="CDD" id="cd14014">
    <property type="entry name" value="STKc_PknB_like"/>
    <property type="match status" value="1"/>
</dbReference>
<feature type="compositionally biased region" description="Basic and acidic residues" evidence="4">
    <location>
        <begin position="679"/>
        <end position="689"/>
    </location>
</feature>
<feature type="region of interest" description="Disordered" evidence="4">
    <location>
        <begin position="668"/>
        <end position="707"/>
    </location>
</feature>
<feature type="repeat" description="TPR" evidence="3">
    <location>
        <begin position="396"/>
        <end position="429"/>
    </location>
</feature>
<keyword evidence="1" id="KW-0677">Repeat</keyword>
<evidence type="ECO:0000313" key="6">
    <source>
        <dbReference type="EMBL" id="HGG00036.1"/>
    </source>
</evidence>
<comment type="caution">
    <text evidence="6">The sequence shown here is derived from an EMBL/GenBank/DDBJ whole genome shotgun (WGS) entry which is preliminary data.</text>
</comment>
<dbReference type="Pfam" id="PF13432">
    <property type="entry name" value="TPR_16"/>
    <property type="match status" value="3"/>
</dbReference>
<dbReference type="Gene3D" id="1.10.510.10">
    <property type="entry name" value="Transferase(Phosphotransferase) domain 1"/>
    <property type="match status" value="1"/>
</dbReference>
<dbReference type="PROSITE" id="PS50293">
    <property type="entry name" value="TPR_REGION"/>
    <property type="match status" value="3"/>
</dbReference>
<reference evidence="6" key="1">
    <citation type="journal article" date="2020" name="mSystems">
        <title>Genome- and Community-Level Interaction Insights into Carbon Utilization and Element Cycling Functions of Hydrothermarchaeota in Hydrothermal Sediment.</title>
        <authorList>
            <person name="Zhou Z."/>
            <person name="Liu Y."/>
            <person name="Xu W."/>
            <person name="Pan J."/>
            <person name="Luo Z.H."/>
            <person name="Li M."/>
        </authorList>
    </citation>
    <scope>NUCLEOTIDE SEQUENCE [LARGE SCALE GENOMIC DNA]</scope>
    <source>
        <strain evidence="6">SpSt-374</strain>
    </source>
</reference>
<dbReference type="AlphaFoldDB" id="A0A7C3VQC6"/>
<feature type="domain" description="Protein kinase" evidence="5">
    <location>
        <begin position="10"/>
        <end position="272"/>
    </location>
</feature>
<dbReference type="InterPro" id="IPR019734">
    <property type="entry name" value="TPR_rpt"/>
</dbReference>
<proteinExistence type="predicted"/>
<feature type="repeat" description="TPR" evidence="3">
    <location>
        <begin position="532"/>
        <end position="565"/>
    </location>
</feature>
<feature type="repeat" description="TPR" evidence="3">
    <location>
        <begin position="430"/>
        <end position="463"/>
    </location>
</feature>
<dbReference type="Pfam" id="PF13181">
    <property type="entry name" value="TPR_8"/>
    <property type="match status" value="1"/>
</dbReference>
<evidence type="ECO:0000256" key="2">
    <source>
        <dbReference type="ARBA" id="ARBA00022803"/>
    </source>
</evidence>
<accession>A0A7C3VQC6</accession>
<feature type="repeat" description="TPR" evidence="3">
    <location>
        <begin position="464"/>
        <end position="497"/>
    </location>
</feature>
<evidence type="ECO:0000256" key="4">
    <source>
        <dbReference type="SAM" id="MobiDB-lite"/>
    </source>
</evidence>
<feature type="repeat" description="TPR" evidence="3">
    <location>
        <begin position="328"/>
        <end position="361"/>
    </location>
</feature>
<dbReference type="InterPro" id="IPR013105">
    <property type="entry name" value="TPR_2"/>
</dbReference>
<dbReference type="PANTHER" id="PTHR44943">
    <property type="entry name" value="CELLULOSE SYNTHASE OPERON PROTEIN C"/>
    <property type="match status" value="1"/>
</dbReference>
<evidence type="ECO:0000256" key="3">
    <source>
        <dbReference type="PROSITE-ProRule" id="PRU00339"/>
    </source>
</evidence>
<dbReference type="EMBL" id="DSPX01000047">
    <property type="protein sequence ID" value="HGG00036.1"/>
    <property type="molecule type" value="Genomic_DNA"/>
</dbReference>
<dbReference type="Pfam" id="PF00069">
    <property type="entry name" value="Pkinase"/>
    <property type="match status" value="1"/>
</dbReference>
<evidence type="ECO:0000256" key="1">
    <source>
        <dbReference type="ARBA" id="ARBA00022737"/>
    </source>
</evidence>
<dbReference type="GO" id="GO:0004672">
    <property type="term" value="F:protein kinase activity"/>
    <property type="evidence" value="ECO:0007669"/>
    <property type="project" value="InterPro"/>
</dbReference>
<feature type="repeat" description="TPR" evidence="3">
    <location>
        <begin position="498"/>
        <end position="531"/>
    </location>
</feature>
<dbReference type="Gene3D" id="3.30.200.20">
    <property type="entry name" value="Phosphorylase Kinase, domain 1"/>
    <property type="match status" value="1"/>
</dbReference>
<dbReference type="PROSITE" id="PS50005">
    <property type="entry name" value="TPR"/>
    <property type="match status" value="10"/>
</dbReference>
<gene>
    <name evidence="6" type="ORF">ENR15_05075</name>
</gene>
<name>A0A7C3VQC6_9CYAN</name>
<dbReference type="InterPro" id="IPR051685">
    <property type="entry name" value="Ycf3/AcsC/BcsC/TPR_MFPF"/>
</dbReference>
<feature type="repeat" description="TPR" evidence="3">
    <location>
        <begin position="362"/>
        <end position="395"/>
    </location>
</feature>
<protein>
    <submittedName>
        <fullName evidence="6">Tetratricopeptide repeat protein</fullName>
    </submittedName>
</protein>
<dbReference type="Gene3D" id="1.25.40.10">
    <property type="entry name" value="Tetratricopeptide repeat domain"/>
    <property type="match status" value="4"/>
</dbReference>
<sequence>MTGSQLGGRYRIIKQLGEGGFGATFLAADSHLPGNHNCLVKQLKPAATDPATLDIARRLFDTEAKVLHELGSHPQIPQLLAYFEENQQFYLVEEFIPGRELSEEMAERGQWGETEVISLVAGLLDILAFVHGKNAIHRDVNPRNIIRRHSDGKLVLIDFGAVKQITTQMVGAPGASGFTVCIGTPGYMPCEQALGKPKFSSDIYAVGMIAIEALTGVQSLQLPKDGETEEIIWRDKANVSPEFGNFLDKMVRYDFRERYAAAAEAKAALEMLQQATLATVPIMQPVINPPVKATGKKPLKLLALLLVLLGSAGGGGVYLLNAFNSASANELYDRALTLYNLNRYEEALGFYDKALSIVPEYAEVWQGKGKVLLDLQRYDEALAAYDRAIQIQPDSLDAWTGRGFALDALQRWEEALAAFDRVITANPDTAIAWEGKGNVLLHWLLYEQAISAYDQALKLQPDSATMWYNRGWALQNLQEWKQAINSYDKSLELKFDNATTWYHRGNCLMQINKNQEAVASYDKVVRFQPKHHPAWFSRGIAQMKMNRYEDAITSFQQATQLKPNHPASWYNLAWSLQQLRRYEQAIDAYNTVLELQPSQYLAWYNIGNSLYNLQRYQEAIHAYDEAVYSQQNHAESWYSRGNALFALTRYAEAISSYEKAIRYQPDYDEAKAGKKRAEKKQAEIEELLRKKQQPPQPPPKKMVNGDG</sequence>
<dbReference type="InterPro" id="IPR011009">
    <property type="entry name" value="Kinase-like_dom_sf"/>
</dbReference>
<feature type="repeat" description="TPR" evidence="3">
    <location>
        <begin position="600"/>
        <end position="633"/>
    </location>
</feature>
<dbReference type="SUPFAM" id="SSF48452">
    <property type="entry name" value="TPR-like"/>
    <property type="match status" value="2"/>
</dbReference>
<dbReference type="InterPro" id="IPR000719">
    <property type="entry name" value="Prot_kinase_dom"/>
</dbReference>
<dbReference type="SMART" id="SM00028">
    <property type="entry name" value="TPR"/>
    <property type="match status" value="10"/>
</dbReference>
<evidence type="ECO:0000259" key="5">
    <source>
        <dbReference type="PROSITE" id="PS50011"/>
    </source>
</evidence>
<feature type="repeat" description="TPR" evidence="3">
    <location>
        <begin position="566"/>
        <end position="599"/>
    </location>
</feature>
<dbReference type="SUPFAM" id="SSF48439">
    <property type="entry name" value="Protein prenylyltransferase"/>
    <property type="match status" value="1"/>
</dbReference>
<dbReference type="Pfam" id="PF13414">
    <property type="entry name" value="TPR_11"/>
    <property type="match status" value="1"/>
</dbReference>
<organism evidence="6">
    <name type="scientific">Planktothricoides sp. SpSt-374</name>
    <dbReference type="NCBI Taxonomy" id="2282167"/>
    <lineage>
        <taxon>Bacteria</taxon>
        <taxon>Bacillati</taxon>
        <taxon>Cyanobacteriota</taxon>
        <taxon>Cyanophyceae</taxon>
        <taxon>Oscillatoriophycideae</taxon>
        <taxon>Oscillatoriales</taxon>
        <taxon>Oscillatoriaceae</taxon>
        <taxon>Planktothricoides</taxon>
    </lineage>
</organism>
<dbReference type="GO" id="GO:0005524">
    <property type="term" value="F:ATP binding"/>
    <property type="evidence" value="ECO:0007669"/>
    <property type="project" value="InterPro"/>
</dbReference>
<dbReference type="Pfam" id="PF00515">
    <property type="entry name" value="TPR_1"/>
    <property type="match status" value="1"/>
</dbReference>